<dbReference type="STRING" id="1120976.SAMN03080606_02983"/>
<dbReference type="Pfam" id="PF00990">
    <property type="entry name" value="GGDEF"/>
    <property type="match status" value="1"/>
</dbReference>
<dbReference type="SUPFAM" id="SSF55785">
    <property type="entry name" value="PYP-like sensor domain (PAS domain)"/>
    <property type="match status" value="1"/>
</dbReference>
<dbReference type="CDD" id="cd00130">
    <property type="entry name" value="PAS"/>
    <property type="match status" value="1"/>
</dbReference>
<gene>
    <name evidence="6" type="ORF">SAMN03080606_02983</name>
</gene>
<protein>
    <submittedName>
        <fullName evidence="6">PAS domain S-box-containing protein/diguanylate cyclase (GGDEF) domain-containing protein</fullName>
    </submittedName>
</protein>
<feature type="domain" description="GGDEF" evidence="4">
    <location>
        <begin position="244"/>
        <end position="375"/>
    </location>
</feature>
<sequence length="554" mass="63727">MRKSIKEIFTISIFISLYNSLEYIGAADYYESSAFIHKSVKPHYINATIFFILALLILVQLIFIIHLLKTIRYNKEALEDSLWKEKEGFKAILLSVEDGIVATDEKGKIRIMNAAAEIITGWKREEALGKELNEVLNIINQYTGEKDMASIESLLKKGNIVDLQKRDMIISKNNNERLIMISISPIEGKRGRAQGIVLVLKDVTDEDIKQEEIKYLSFHDQLTGLYNRRYFDEELKRLDTERNLPLTIVMADVNGLKLTNDAFGHAVGDRLLQETAKIMQEACRSDDIIARLGGDEFVILLPKTSYDDAEKIVERIRCLSSKTKIESLALSISIGWHEKRNMEEKIEDILKKAEDHMYRRKLFESPRMRRETIRNIVQQLAERNQRESEHSRRVSEICEAIGLAMGLSVIEIKELKDLGLYHDIGKVVISDEILDKEGELSEEEWKEIKRHPEIGYRILSSANEMAKIAEYVLAHHENWDGTGYPKGLKGKDIPFQSRILSIANSYDTMISIKPFGRTLSKEEAITELYINAAKKFDPYITRIFIEKVLLNKPD</sequence>
<dbReference type="InterPro" id="IPR000160">
    <property type="entry name" value="GGDEF_dom"/>
</dbReference>
<dbReference type="Gene3D" id="3.30.70.270">
    <property type="match status" value="1"/>
</dbReference>
<evidence type="ECO:0000259" key="3">
    <source>
        <dbReference type="PROSITE" id="PS50113"/>
    </source>
</evidence>
<dbReference type="CDD" id="cd00077">
    <property type="entry name" value="HDc"/>
    <property type="match status" value="1"/>
</dbReference>
<dbReference type="SMART" id="SM00471">
    <property type="entry name" value="HDc"/>
    <property type="match status" value="1"/>
</dbReference>
<dbReference type="PROSITE" id="PS50113">
    <property type="entry name" value="PAC"/>
    <property type="match status" value="1"/>
</dbReference>
<dbReference type="Gene3D" id="3.30.450.20">
    <property type="entry name" value="PAS domain"/>
    <property type="match status" value="1"/>
</dbReference>
<feature type="domain" description="HD-GYP" evidence="5">
    <location>
        <begin position="365"/>
        <end position="554"/>
    </location>
</feature>
<dbReference type="InterPro" id="IPR043128">
    <property type="entry name" value="Rev_trsase/Diguanyl_cyclase"/>
</dbReference>
<dbReference type="Pfam" id="PF13487">
    <property type="entry name" value="HD_5"/>
    <property type="match status" value="1"/>
</dbReference>
<feature type="transmembrane region" description="Helical" evidence="1">
    <location>
        <begin position="44"/>
        <end position="68"/>
    </location>
</feature>
<name>A0A1G5JQP7_9FIRM</name>
<keyword evidence="1" id="KW-0812">Transmembrane</keyword>
<evidence type="ECO:0000259" key="2">
    <source>
        <dbReference type="PROSITE" id="PS50112"/>
    </source>
</evidence>
<dbReference type="SUPFAM" id="SSF55073">
    <property type="entry name" value="Nucleotide cyclase"/>
    <property type="match status" value="1"/>
</dbReference>
<keyword evidence="1" id="KW-0472">Membrane</keyword>
<dbReference type="NCBIfam" id="TIGR00229">
    <property type="entry name" value="sensory_box"/>
    <property type="match status" value="1"/>
</dbReference>
<dbReference type="PANTHER" id="PTHR43155:SF2">
    <property type="entry name" value="CYCLIC DI-GMP PHOSPHODIESTERASE PA4108"/>
    <property type="match status" value="1"/>
</dbReference>
<evidence type="ECO:0000259" key="4">
    <source>
        <dbReference type="PROSITE" id="PS50887"/>
    </source>
</evidence>
<dbReference type="NCBIfam" id="TIGR00254">
    <property type="entry name" value="GGDEF"/>
    <property type="match status" value="1"/>
</dbReference>
<dbReference type="SUPFAM" id="SSF109604">
    <property type="entry name" value="HD-domain/PDEase-like"/>
    <property type="match status" value="1"/>
</dbReference>
<dbReference type="Proteomes" id="UP000198636">
    <property type="component" value="Unassembled WGS sequence"/>
</dbReference>
<dbReference type="PROSITE" id="PS50112">
    <property type="entry name" value="PAS"/>
    <property type="match status" value="1"/>
</dbReference>
<evidence type="ECO:0000313" key="6">
    <source>
        <dbReference type="EMBL" id="SCY90713.1"/>
    </source>
</evidence>
<organism evidence="6 7">
    <name type="scientific">Alkaliphilus peptidifermentans DSM 18978</name>
    <dbReference type="NCBI Taxonomy" id="1120976"/>
    <lineage>
        <taxon>Bacteria</taxon>
        <taxon>Bacillati</taxon>
        <taxon>Bacillota</taxon>
        <taxon>Clostridia</taxon>
        <taxon>Peptostreptococcales</taxon>
        <taxon>Natronincolaceae</taxon>
        <taxon>Alkaliphilus</taxon>
    </lineage>
</organism>
<feature type="domain" description="PAC" evidence="3">
    <location>
        <begin position="163"/>
        <end position="215"/>
    </location>
</feature>
<dbReference type="InterPro" id="IPR000014">
    <property type="entry name" value="PAS"/>
</dbReference>
<dbReference type="CDD" id="cd01949">
    <property type="entry name" value="GGDEF"/>
    <property type="match status" value="1"/>
</dbReference>
<dbReference type="InterPro" id="IPR035965">
    <property type="entry name" value="PAS-like_dom_sf"/>
</dbReference>
<proteinExistence type="predicted"/>
<dbReference type="Gene3D" id="1.10.3210.10">
    <property type="entry name" value="Hypothetical protein af1432"/>
    <property type="match status" value="1"/>
</dbReference>
<dbReference type="InterPro" id="IPR037522">
    <property type="entry name" value="HD_GYP_dom"/>
</dbReference>
<dbReference type="InterPro" id="IPR003607">
    <property type="entry name" value="HD/PDEase_dom"/>
</dbReference>
<dbReference type="EMBL" id="FMUS01000021">
    <property type="protein sequence ID" value="SCY90713.1"/>
    <property type="molecule type" value="Genomic_DNA"/>
</dbReference>
<keyword evidence="1" id="KW-1133">Transmembrane helix</keyword>
<dbReference type="InterPro" id="IPR029787">
    <property type="entry name" value="Nucleotide_cyclase"/>
</dbReference>
<dbReference type="InterPro" id="IPR013767">
    <property type="entry name" value="PAS_fold"/>
</dbReference>
<dbReference type="AlphaFoldDB" id="A0A1G5JQP7"/>
<keyword evidence="7" id="KW-1185">Reference proteome</keyword>
<dbReference type="OrthoDB" id="9804747at2"/>
<dbReference type="PROSITE" id="PS51832">
    <property type="entry name" value="HD_GYP"/>
    <property type="match status" value="1"/>
</dbReference>
<dbReference type="RefSeq" id="WP_091545208.1">
    <property type="nucleotide sequence ID" value="NZ_FMUS01000021.1"/>
</dbReference>
<dbReference type="PANTHER" id="PTHR43155">
    <property type="entry name" value="CYCLIC DI-GMP PHOSPHODIESTERASE PA4108-RELATED"/>
    <property type="match status" value="1"/>
</dbReference>
<evidence type="ECO:0000256" key="1">
    <source>
        <dbReference type="SAM" id="Phobius"/>
    </source>
</evidence>
<dbReference type="GO" id="GO:0006355">
    <property type="term" value="P:regulation of DNA-templated transcription"/>
    <property type="evidence" value="ECO:0007669"/>
    <property type="project" value="InterPro"/>
</dbReference>
<evidence type="ECO:0000313" key="7">
    <source>
        <dbReference type="Proteomes" id="UP000198636"/>
    </source>
</evidence>
<dbReference type="SMART" id="SM00091">
    <property type="entry name" value="PAS"/>
    <property type="match status" value="1"/>
</dbReference>
<reference evidence="6 7" key="1">
    <citation type="submission" date="2016-10" db="EMBL/GenBank/DDBJ databases">
        <authorList>
            <person name="de Groot N.N."/>
        </authorList>
    </citation>
    <scope>NUCLEOTIDE SEQUENCE [LARGE SCALE GENOMIC DNA]</scope>
    <source>
        <strain evidence="6 7">DSM 18978</strain>
    </source>
</reference>
<accession>A0A1G5JQP7</accession>
<evidence type="ECO:0000259" key="5">
    <source>
        <dbReference type="PROSITE" id="PS51832"/>
    </source>
</evidence>
<dbReference type="SMART" id="SM00267">
    <property type="entry name" value="GGDEF"/>
    <property type="match status" value="1"/>
</dbReference>
<dbReference type="InterPro" id="IPR000700">
    <property type="entry name" value="PAS-assoc_C"/>
</dbReference>
<feature type="domain" description="PAS" evidence="2">
    <location>
        <begin position="85"/>
        <end position="158"/>
    </location>
</feature>
<dbReference type="PROSITE" id="PS50887">
    <property type="entry name" value="GGDEF"/>
    <property type="match status" value="1"/>
</dbReference>
<dbReference type="Pfam" id="PF00989">
    <property type="entry name" value="PAS"/>
    <property type="match status" value="1"/>
</dbReference>